<organism evidence="5 6">
    <name type="scientific">Corynebacterium coyleae</name>
    <dbReference type="NCBI Taxonomy" id="53374"/>
    <lineage>
        <taxon>Bacteria</taxon>
        <taxon>Bacillati</taxon>
        <taxon>Actinomycetota</taxon>
        <taxon>Actinomycetes</taxon>
        <taxon>Mycobacteriales</taxon>
        <taxon>Corynebacteriaceae</taxon>
        <taxon>Corynebacterium</taxon>
    </lineage>
</organism>
<dbReference type="Gene3D" id="3.40.50.300">
    <property type="entry name" value="P-loop containing nucleotide triphosphate hydrolases"/>
    <property type="match status" value="1"/>
</dbReference>
<proteinExistence type="predicted"/>
<dbReference type="PANTHER" id="PTHR35372:SF2">
    <property type="entry name" value="SF3 HELICASE DOMAIN-CONTAINING PROTEIN"/>
    <property type="match status" value="1"/>
</dbReference>
<accession>A0ABX8KXI9</accession>
<dbReference type="Proteomes" id="UP000683520">
    <property type="component" value="Chromosome"/>
</dbReference>
<evidence type="ECO:0000313" key="5">
    <source>
        <dbReference type="EMBL" id="QXB18940.1"/>
    </source>
</evidence>
<dbReference type="InterPro" id="IPR006500">
    <property type="entry name" value="Helicase_put_C_phage/plasmid"/>
</dbReference>
<dbReference type="InterPro" id="IPR027417">
    <property type="entry name" value="P-loop_NTPase"/>
</dbReference>
<evidence type="ECO:0000256" key="3">
    <source>
        <dbReference type="ARBA" id="ARBA00022840"/>
    </source>
</evidence>
<keyword evidence="1" id="KW-0547">Nucleotide-binding</keyword>
<dbReference type="PROSITE" id="PS51206">
    <property type="entry name" value="SF3_HELICASE_1"/>
    <property type="match status" value="1"/>
</dbReference>
<evidence type="ECO:0000313" key="6">
    <source>
        <dbReference type="Proteomes" id="UP000683520"/>
    </source>
</evidence>
<dbReference type="EMBL" id="CP077302">
    <property type="protein sequence ID" value="QXB18940.1"/>
    <property type="molecule type" value="Genomic_DNA"/>
</dbReference>
<keyword evidence="6" id="KW-1185">Reference proteome</keyword>
<dbReference type="PANTHER" id="PTHR35372">
    <property type="entry name" value="ATP BINDING PROTEIN-RELATED"/>
    <property type="match status" value="1"/>
</dbReference>
<dbReference type="InterPro" id="IPR014818">
    <property type="entry name" value="Phage/plasmid_primase_P4_C"/>
</dbReference>
<dbReference type="GeneID" id="92748989"/>
<evidence type="ECO:0000259" key="4">
    <source>
        <dbReference type="PROSITE" id="PS51206"/>
    </source>
</evidence>
<evidence type="ECO:0000256" key="1">
    <source>
        <dbReference type="ARBA" id="ARBA00022741"/>
    </source>
</evidence>
<feature type="domain" description="SF3 helicase" evidence="4">
    <location>
        <begin position="173"/>
        <end position="331"/>
    </location>
</feature>
<name>A0ABX8KXI9_9CORY</name>
<dbReference type="SUPFAM" id="SSF52540">
    <property type="entry name" value="P-loop containing nucleoside triphosphate hydrolases"/>
    <property type="match status" value="1"/>
</dbReference>
<dbReference type="InterPro" id="IPR014015">
    <property type="entry name" value="Helicase_SF3_DNA-vir"/>
</dbReference>
<protein>
    <recommendedName>
        <fullName evidence="4">SF3 helicase domain-containing protein</fullName>
    </recommendedName>
</protein>
<keyword evidence="3" id="KW-0067">ATP-binding</keyword>
<reference evidence="5 6" key="1">
    <citation type="submission" date="2021-06" db="EMBL/GenBank/DDBJ databases">
        <title>FDA dAtabase for Regulatory Grade micrObial Sequences (FDA-ARGOS): Supporting development and validation of Infectious Disease Dx tests.</title>
        <authorList>
            <person name="Sproer C."/>
            <person name="Gronow S."/>
            <person name="Severitt S."/>
            <person name="Schroder I."/>
            <person name="Tallon L."/>
            <person name="Sadzewicz L."/>
            <person name="Zhao X."/>
            <person name="Boylan J."/>
            <person name="Ott S."/>
            <person name="Bowen H."/>
            <person name="Vavikolanu K."/>
            <person name="Mehta A."/>
            <person name="Aluvathingal J."/>
            <person name="Nadendla S."/>
            <person name="Lowell S."/>
            <person name="Myers T."/>
            <person name="Yan Y."/>
        </authorList>
    </citation>
    <scope>NUCLEOTIDE SEQUENCE [LARGE SCALE GENOMIC DNA]</scope>
    <source>
        <strain evidence="5 6">FDAARGOS 1425</strain>
    </source>
</reference>
<dbReference type="InterPro" id="IPR051620">
    <property type="entry name" value="ORF904-like_C"/>
</dbReference>
<dbReference type="Pfam" id="PF08706">
    <property type="entry name" value="D5_N"/>
    <property type="match status" value="1"/>
</dbReference>
<keyword evidence="2" id="KW-0378">Hydrolase</keyword>
<dbReference type="InterPro" id="IPR045455">
    <property type="entry name" value="NrS-1_pol-like_helicase"/>
</dbReference>
<dbReference type="NCBIfam" id="TIGR01613">
    <property type="entry name" value="primase_Cterm"/>
    <property type="match status" value="1"/>
</dbReference>
<dbReference type="Pfam" id="PF19263">
    <property type="entry name" value="DUF5906"/>
    <property type="match status" value="1"/>
</dbReference>
<dbReference type="RefSeq" id="WP_167594460.1">
    <property type="nucleotide sequence ID" value="NZ_CP047198.1"/>
</dbReference>
<dbReference type="SMART" id="SM00885">
    <property type="entry name" value="D5_N"/>
    <property type="match status" value="1"/>
</dbReference>
<sequence length="470" mass="52266">MPTIYPPPSKPYEVARALSTDVFAQNGVPTLRFWKRHGWYTYNGRSWSPADELDVKGPIWEHLEQTQYDSDKGIVDYSPTPAKVANTIEPLQWINRLDGDIEPPVWLHDIGGDNPKSLIVLENGVLNFRTGAFTEDHTPALFTLWHLPFAYDTKATCPNWNAFIDGTFAHDQDAARTLQQWAGYLISGRTDLHKALMLIGPPRSGKGTISRVLQQLVGIKNCVSPSLGSLGGNFGAQVLIGKTFAVFEDSRNDRDRNIGQTVERIIGITGGDAQTIDRKYAEAWNGKLNTRFMLVSNEIPRLNDASGALVNRFVSIELKRSHADNPDPELGAKLVAELPGIFLWALEGLRDLETAGTFTTPRTMAAVNEMLADISQPVATFLDDHPAYTLTGNSEDHVLLRDIHRDYKSWCEEVGQGALKQPSFAQALKATDPRIELKNTAVDGQPKNRRMFGIKRTNNPHAWAISQQTT</sequence>
<evidence type="ECO:0000256" key="2">
    <source>
        <dbReference type="ARBA" id="ARBA00022801"/>
    </source>
</evidence>
<gene>
    <name evidence="5" type="ORF">I6L55_02210</name>
</gene>